<dbReference type="KEGG" id="psai:C3B54_1122"/>
<keyword evidence="1" id="KW-0808">Transferase</keyword>
<dbReference type="OrthoDB" id="5147122at2"/>
<dbReference type="EMBL" id="CP026923">
    <property type="protein sequence ID" value="AVG23033.1"/>
    <property type="molecule type" value="Genomic_DNA"/>
</dbReference>
<name>A0A2L2BMZ2_9MICO</name>
<protein>
    <submittedName>
        <fullName evidence="1">Sulfotransferase</fullName>
    </submittedName>
</protein>
<keyword evidence="2" id="KW-1185">Reference proteome</keyword>
<dbReference type="AlphaFoldDB" id="A0A2L2BMZ2"/>
<organism evidence="1 2">
    <name type="scientific">Pontimonas salivibrio</name>
    <dbReference type="NCBI Taxonomy" id="1159327"/>
    <lineage>
        <taxon>Bacteria</taxon>
        <taxon>Bacillati</taxon>
        <taxon>Actinomycetota</taxon>
        <taxon>Actinomycetes</taxon>
        <taxon>Micrococcales</taxon>
        <taxon>Microbacteriaceae</taxon>
        <taxon>Pontimonas</taxon>
    </lineage>
</organism>
<gene>
    <name evidence="1" type="ORF">C3B54_1122</name>
</gene>
<reference evidence="1 2" key="1">
    <citation type="submission" date="2018-02" db="EMBL/GenBank/DDBJ databases">
        <title>Complete genome of the streamlined marine actinobacterium Pontimonas salivibrio CL-TW6 adapted to coastal planktonic lifestype.</title>
        <authorList>
            <person name="Cho B.C."/>
            <person name="Hardies S.C."/>
            <person name="Jang G.I."/>
            <person name="Hwang C.Y."/>
        </authorList>
    </citation>
    <scope>NUCLEOTIDE SEQUENCE [LARGE SCALE GENOMIC DNA]</scope>
    <source>
        <strain evidence="1 2">CL-TW6</strain>
    </source>
</reference>
<proteinExistence type="predicted"/>
<dbReference type="Gene3D" id="3.40.50.300">
    <property type="entry name" value="P-loop containing nucleotide triphosphate hydrolases"/>
    <property type="match status" value="1"/>
</dbReference>
<dbReference type="GO" id="GO:0016740">
    <property type="term" value="F:transferase activity"/>
    <property type="evidence" value="ECO:0007669"/>
    <property type="project" value="UniProtKB-KW"/>
</dbReference>
<dbReference type="InterPro" id="IPR027417">
    <property type="entry name" value="P-loop_NTPase"/>
</dbReference>
<evidence type="ECO:0000313" key="1">
    <source>
        <dbReference type="EMBL" id="AVG23033.1"/>
    </source>
</evidence>
<sequence length="317" mass="35374">MRSKPSAVRGLTTLRLHLGLPKTATTTLQQYFARSVPAYVGPGAPNLPAGFFGRYRAAFLQQEPEWWASRESSRLREKLAASCEQALARSSDGELTLSWEGALTPGLFVGSDFPEVGGHPPGSRWVRHLAALVRAIAPKPVEIQVLLTVRRQPEWLASLYAQRSRRILGASQEDFEDQLRRLLARDQLPIPLDFARTVSELELLIPVRSVLVLPIESISTLGYRRALSAFLGVEEPSPDVFEEKLNQRRRDSVTWNLRDADERLRDSHSFRVVSGSDAVGSEPCIVLTESLRQEILERVKDSNSRLTANSPLPLSGY</sequence>
<dbReference type="RefSeq" id="WP_158665434.1">
    <property type="nucleotide sequence ID" value="NZ_CP026923.1"/>
</dbReference>
<evidence type="ECO:0000313" key="2">
    <source>
        <dbReference type="Proteomes" id="UP000243077"/>
    </source>
</evidence>
<dbReference type="Proteomes" id="UP000243077">
    <property type="component" value="Chromosome"/>
</dbReference>
<accession>A0A2L2BMZ2</accession>
<dbReference type="SUPFAM" id="SSF52540">
    <property type="entry name" value="P-loop containing nucleoside triphosphate hydrolases"/>
    <property type="match status" value="1"/>
</dbReference>